<dbReference type="Pfam" id="PF06161">
    <property type="entry name" value="DUF975"/>
    <property type="match status" value="1"/>
</dbReference>
<feature type="transmembrane region" description="Helical" evidence="1">
    <location>
        <begin position="44"/>
        <end position="64"/>
    </location>
</feature>
<evidence type="ECO:0000313" key="2">
    <source>
        <dbReference type="EMBL" id="MDK2562422.1"/>
    </source>
</evidence>
<keyword evidence="1" id="KW-0472">Membrane</keyword>
<dbReference type="RefSeq" id="WP_284131401.1">
    <property type="nucleotide sequence ID" value="NZ_JASKYM010000001.1"/>
</dbReference>
<accession>A0ABT7E6B0</accession>
<dbReference type="PANTHER" id="PTHR40076">
    <property type="entry name" value="MEMBRANE PROTEIN-RELATED"/>
    <property type="match status" value="1"/>
</dbReference>
<proteinExistence type="predicted"/>
<gene>
    <name evidence="2" type="ORF">QOZ84_02585</name>
</gene>
<evidence type="ECO:0000256" key="1">
    <source>
        <dbReference type="SAM" id="Phobius"/>
    </source>
</evidence>
<protein>
    <submittedName>
        <fullName evidence="2">DUF975 family protein</fullName>
    </submittedName>
</protein>
<name>A0ABT7E6B0_9FIRM</name>
<keyword evidence="3" id="KW-1185">Reference proteome</keyword>
<feature type="transmembrane region" description="Helical" evidence="1">
    <location>
        <begin position="136"/>
        <end position="162"/>
    </location>
</feature>
<keyword evidence="1" id="KW-1133">Transmembrane helix</keyword>
<feature type="transmembrane region" description="Helical" evidence="1">
    <location>
        <begin position="187"/>
        <end position="212"/>
    </location>
</feature>
<keyword evidence="1" id="KW-0812">Transmembrane</keyword>
<feature type="transmembrane region" description="Helical" evidence="1">
    <location>
        <begin position="20"/>
        <end position="38"/>
    </location>
</feature>
<feature type="transmembrane region" description="Helical" evidence="1">
    <location>
        <begin position="94"/>
        <end position="124"/>
    </location>
</feature>
<organism evidence="2 3">
    <name type="scientific">Romboutsia sedimentorum</name>
    <dbReference type="NCBI Taxonomy" id="1368474"/>
    <lineage>
        <taxon>Bacteria</taxon>
        <taxon>Bacillati</taxon>
        <taxon>Bacillota</taxon>
        <taxon>Clostridia</taxon>
        <taxon>Peptostreptococcales</taxon>
        <taxon>Peptostreptococcaceae</taxon>
        <taxon>Romboutsia</taxon>
    </lineage>
</organism>
<dbReference type="InterPro" id="IPR010380">
    <property type="entry name" value="DUF975"/>
</dbReference>
<dbReference type="Proteomes" id="UP001301012">
    <property type="component" value="Unassembled WGS sequence"/>
</dbReference>
<evidence type="ECO:0000313" key="3">
    <source>
        <dbReference type="Proteomes" id="UP001301012"/>
    </source>
</evidence>
<comment type="caution">
    <text evidence="2">The sequence shown here is derived from an EMBL/GenBank/DDBJ whole genome shotgun (WGS) entry which is preliminary data.</text>
</comment>
<reference evidence="2 3" key="1">
    <citation type="submission" date="2023-05" db="EMBL/GenBank/DDBJ databases">
        <title>Rombocin, a short stable natural nisin variant, displays selective antimicrobial activity against Listeria monocytogenes and employs dual mode of action to kill target bacterial strains.</title>
        <authorList>
            <person name="Wambui J."/>
            <person name="Stephan R."/>
            <person name="Kuipers O.P."/>
        </authorList>
    </citation>
    <scope>NUCLEOTIDE SEQUENCE [LARGE SCALE GENOMIC DNA]</scope>
    <source>
        <strain evidence="2 3">RC002</strain>
    </source>
</reference>
<dbReference type="PANTHER" id="PTHR40076:SF1">
    <property type="entry name" value="MEMBRANE PROTEIN"/>
    <property type="match status" value="1"/>
</dbReference>
<dbReference type="EMBL" id="JASKYM010000001">
    <property type="protein sequence ID" value="MDK2562422.1"/>
    <property type="molecule type" value="Genomic_DNA"/>
</dbReference>
<sequence>MDRKGLKNLSKQQLKGHWKVPVLITLIYCALIFPFEFIPSDSTFFMLISLAVILCLEVWACVGLPKFYLEFIKKSSEATYSDLKVSKSAILKSLGFTVIVSIVGAIAGGIISFILIGSIGVALFSSASISGLTWGAIIVVALISVALVVFNLAVGLAPYIFVDKEELKLFESIGLSIKMMKGNKWKFFVLQLSFIGWGLLATVTVIGLLWFIPYMQMTVTNFYKSLDYSKDIA</sequence>